<sequence>MEHEFTKKIKEILRNNFGAFSDKVFLEGPIIQYLNIKTKSASKGSKSRGSFANVYAIYVLVEDYISKGFHKTGKYTVYEGAIFTNLFKRQRELPFGQKLQNHALNHRMNQEFKKYFPTCDYIPILRDPKTNRYWFNENLLKIKVDGKDYNLAEAIIQIIDAYVETKKDAFEKFIRFCESAKKLAEKEVIDFIGSLAEPTVDARVFEIVSYSILKYYYHNQNIYWGFEIDKIQEENLKLYKTGRTNANDGGIDFVMKPLGRFFQVTETVDVNKYFLDIDKIEKYPITFVVKSSDSIPALKRKIQEQAEKQYSIRAIVSRYMECIEEIINVPTLLERFKEAIEQGYLGDILNEIIKQSKVEFSYEDDYDVSGYEDVDLSE</sequence>
<organism evidence="1">
    <name type="scientific">Candidatus Methanophagaceae archaeon ANME-1 ERB6</name>
    <dbReference type="NCBI Taxonomy" id="2759912"/>
    <lineage>
        <taxon>Archaea</taxon>
        <taxon>Methanobacteriati</taxon>
        <taxon>Methanobacteriota</taxon>
        <taxon>Stenosarchaea group</taxon>
        <taxon>Methanomicrobia</taxon>
        <taxon>Candidatus Methanophagales</taxon>
        <taxon>Candidatus Methanophagaceae</taxon>
    </lineage>
</organism>
<accession>A0A7G9YXM7</accession>
<dbReference type="EMBL" id="MT631520">
    <property type="protein sequence ID" value="QNO52761.1"/>
    <property type="molecule type" value="Genomic_DNA"/>
</dbReference>
<proteinExistence type="predicted"/>
<gene>
    <name evidence="1" type="ORF">KDAIOKAM_00030</name>
</gene>
<dbReference type="AlphaFoldDB" id="A0A7G9YXM7"/>
<evidence type="ECO:0000313" key="1">
    <source>
        <dbReference type="EMBL" id="QNO52761.1"/>
    </source>
</evidence>
<reference evidence="1" key="1">
    <citation type="submission" date="2020-06" db="EMBL/GenBank/DDBJ databases">
        <title>Unique genomic features of the anaerobic methanotrophic archaea.</title>
        <authorList>
            <person name="Chadwick G.L."/>
            <person name="Skennerton C.T."/>
            <person name="Laso-Perez R."/>
            <person name="Leu A.O."/>
            <person name="Speth D.R."/>
            <person name="Yu H."/>
            <person name="Morgan-Lang C."/>
            <person name="Hatzenpichler R."/>
            <person name="Goudeau D."/>
            <person name="Malmstrom R."/>
            <person name="Brazelton W.J."/>
            <person name="Woyke T."/>
            <person name="Hallam S.J."/>
            <person name="Tyson G.W."/>
            <person name="Wegener G."/>
            <person name="Boetius A."/>
            <person name="Orphan V."/>
        </authorList>
    </citation>
    <scope>NUCLEOTIDE SEQUENCE</scope>
</reference>
<name>A0A7G9YXM7_9EURY</name>
<protein>
    <recommendedName>
        <fullName evidence="2">Restriction endonuclease</fullName>
    </recommendedName>
</protein>
<evidence type="ECO:0008006" key="2">
    <source>
        <dbReference type="Google" id="ProtNLM"/>
    </source>
</evidence>